<gene>
    <name evidence="4" type="ORF">GCM10010885_05830</name>
</gene>
<dbReference type="CDD" id="cd03794">
    <property type="entry name" value="GT4_WbuB-like"/>
    <property type="match status" value="1"/>
</dbReference>
<dbReference type="Gene3D" id="3.40.50.2000">
    <property type="entry name" value="Glycogen Phosphorylase B"/>
    <property type="match status" value="2"/>
</dbReference>
<dbReference type="Pfam" id="PF13579">
    <property type="entry name" value="Glyco_trans_4_4"/>
    <property type="match status" value="1"/>
</dbReference>
<keyword evidence="5" id="KW-1185">Reference proteome</keyword>
<evidence type="ECO:0000259" key="3">
    <source>
        <dbReference type="Pfam" id="PF13579"/>
    </source>
</evidence>
<feature type="domain" description="Glycosyltransferase subfamily 4-like N-terminal" evidence="3">
    <location>
        <begin position="145"/>
        <end position="275"/>
    </location>
</feature>
<evidence type="ECO:0000259" key="2">
    <source>
        <dbReference type="Pfam" id="PF00534"/>
    </source>
</evidence>
<dbReference type="PANTHER" id="PTHR12526">
    <property type="entry name" value="GLYCOSYLTRANSFERASE"/>
    <property type="match status" value="1"/>
</dbReference>
<feature type="domain" description="Glycosyl transferase family 1" evidence="2">
    <location>
        <begin position="297"/>
        <end position="454"/>
    </location>
</feature>
<feature type="region of interest" description="Disordered" evidence="1">
    <location>
        <begin position="95"/>
        <end position="129"/>
    </location>
</feature>
<comment type="caution">
    <text evidence="4">The sequence shown here is derived from an EMBL/GenBank/DDBJ whole genome shotgun (WGS) entry which is preliminary data.</text>
</comment>
<dbReference type="RefSeq" id="WP_229776298.1">
    <property type="nucleotide sequence ID" value="NZ_BMOY01000005.1"/>
</dbReference>
<organism evidence="4 5">
    <name type="scientific">Alicyclobacillus cellulosilyticus</name>
    <dbReference type="NCBI Taxonomy" id="1003997"/>
    <lineage>
        <taxon>Bacteria</taxon>
        <taxon>Bacillati</taxon>
        <taxon>Bacillota</taxon>
        <taxon>Bacilli</taxon>
        <taxon>Bacillales</taxon>
        <taxon>Alicyclobacillaceae</taxon>
        <taxon>Alicyclobacillus</taxon>
    </lineage>
</organism>
<dbReference type="InterPro" id="IPR001296">
    <property type="entry name" value="Glyco_trans_1"/>
</dbReference>
<dbReference type="AlphaFoldDB" id="A0A917NGE8"/>
<dbReference type="SUPFAM" id="SSF53756">
    <property type="entry name" value="UDP-Glycosyltransferase/glycogen phosphorylase"/>
    <property type="match status" value="1"/>
</dbReference>
<evidence type="ECO:0000313" key="4">
    <source>
        <dbReference type="EMBL" id="GGI99194.1"/>
    </source>
</evidence>
<evidence type="ECO:0008006" key="6">
    <source>
        <dbReference type="Google" id="ProtNLM"/>
    </source>
</evidence>
<evidence type="ECO:0000313" key="5">
    <source>
        <dbReference type="Proteomes" id="UP000637695"/>
    </source>
</evidence>
<reference evidence="4" key="1">
    <citation type="journal article" date="2014" name="Int. J. Syst. Evol. Microbiol.">
        <title>Complete genome sequence of Corynebacterium casei LMG S-19264T (=DSM 44701T), isolated from a smear-ripened cheese.</title>
        <authorList>
            <consortium name="US DOE Joint Genome Institute (JGI-PGF)"/>
            <person name="Walter F."/>
            <person name="Albersmeier A."/>
            <person name="Kalinowski J."/>
            <person name="Ruckert C."/>
        </authorList>
    </citation>
    <scope>NUCLEOTIDE SEQUENCE</scope>
    <source>
        <strain evidence="4">JCM 18487</strain>
    </source>
</reference>
<dbReference type="Proteomes" id="UP000637695">
    <property type="component" value="Unassembled WGS sequence"/>
</dbReference>
<dbReference type="Pfam" id="PF00534">
    <property type="entry name" value="Glycos_transf_1"/>
    <property type="match status" value="1"/>
</dbReference>
<accession>A0A917NGE8</accession>
<reference evidence="4" key="2">
    <citation type="submission" date="2020-09" db="EMBL/GenBank/DDBJ databases">
        <authorList>
            <person name="Sun Q."/>
            <person name="Ohkuma M."/>
        </authorList>
    </citation>
    <scope>NUCLEOTIDE SEQUENCE</scope>
    <source>
        <strain evidence="4">JCM 18487</strain>
    </source>
</reference>
<dbReference type="EMBL" id="BMOY01000005">
    <property type="protein sequence ID" value="GGI99194.1"/>
    <property type="molecule type" value="Genomic_DNA"/>
</dbReference>
<evidence type="ECO:0000256" key="1">
    <source>
        <dbReference type="SAM" id="MobiDB-lite"/>
    </source>
</evidence>
<dbReference type="InterPro" id="IPR028098">
    <property type="entry name" value="Glyco_trans_4-like_N"/>
</dbReference>
<name>A0A917NGE8_9BACL</name>
<proteinExistence type="predicted"/>
<sequence length="503" mass="55247">MTQPPRKPKHVLLVSHDFPPVGGIGVQRALKFAQYLGTFGWQVTVLTAKDVYSATMDPSLAALIPEDVPVLRVSDPVSKWLGRWQHRLAGDRGANVVHGTKGRRSDDGATGAAGDDRASGGMTTMTRTPNGQTGSLLRTLLARRALRLWKWAKARLLIPDEAMVWALRAALAGNVLIRQRGVDCIYTTSGPHSTHLAGLIMKAATGVPWVADFRDPWTDNLHFHHSGLRARIERHLERMVLQRADAVVTVTDGFRRLFEQKDPGLREKLHLIRNGVDEADFPTPLYREPQDAARAREGKPRFVLFYAGILYPGRSPAAFLQAVHDLIQSGRVARQDLLIQFAGVFDYPGHDDNRRLVAELGLTDVTEVLGYIPRVEALARMMTADVLLLFGDLSQQAGDYVPGKLYEYLYAGRPILALLPEGEAADIVRREKAGIVVDPRDPAAIADGLLRILDLAAHGGSTPPRRKLADVYTRRGQAAALAACMDALLNVRAVPAQFRSAIP</sequence>
<protein>
    <recommendedName>
        <fullName evidence="6">Glycosyltransferase involved in cell wall biosynthesis</fullName>
    </recommendedName>
</protein>
<dbReference type="GO" id="GO:0016757">
    <property type="term" value="F:glycosyltransferase activity"/>
    <property type="evidence" value="ECO:0007669"/>
    <property type="project" value="InterPro"/>
</dbReference>